<feature type="domain" description="HTH LytTR-type" evidence="3">
    <location>
        <begin position="137"/>
        <end position="205"/>
    </location>
</feature>
<comment type="caution">
    <text evidence="4">The sequence shown here is derived from an EMBL/GenBank/DDBJ whole genome shotgun (WGS) entry which is preliminary data.</text>
</comment>
<organism evidence="4 5">
    <name type="scientific">Tenacibaculum holothuriorum</name>
    <dbReference type="NCBI Taxonomy" id="1635173"/>
    <lineage>
        <taxon>Bacteria</taxon>
        <taxon>Pseudomonadati</taxon>
        <taxon>Bacteroidota</taxon>
        <taxon>Flavobacteriia</taxon>
        <taxon>Flavobacteriales</taxon>
        <taxon>Flavobacteriaceae</taxon>
        <taxon>Tenacibaculum</taxon>
    </lineage>
</organism>
<dbReference type="STRING" id="1635173.WH52_11400"/>
<dbReference type="RefSeq" id="WP_086031084.1">
    <property type="nucleotide sequence ID" value="NZ_LAPZ01000011.1"/>
</dbReference>
<dbReference type="Gene3D" id="3.40.50.2300">
    <property type="match status" value="1"/>
</dbReference>
<dbReference type="InterPro" id="IPR007492">
    <property type="entry name" value="LytTR_DNA-bd_dom"/>
</dbReference>
<dbReference type="Pfam" id="PF04397">
    <property type="entry name" value="LytTR"/>
    <property type="match status" value="1"/>
</dbReference>
<dbReference type="PROSITE" id="PS50110">
    <property type="entry name" value="RESPONSE_REGULATORY"/>
    <property type="match status" value="1"/>
</dbReference>
<evidence type="ECO:0000259" key="2">
    <source>
        <dbReference type="PROSITE" id="PS50110"/>
    </source>
</evidence>
<dbReference type="GO" id="GO:0000156">
    <property type="term" value="F:phosphorelay response regulator activity"/>
    <property type="evidence" value="ECO:0007669"/>
    <property type="project" value="InterPro"/>
</dbReference>
<evidence type="ECO:0000313" key="5">
    <source>
        <dbReference type="Proteomes" id="UP000194221"/>
    </source>
</evidence>
<dbReference type="Pfam" id="PF00072">
    <property type="entry name" value="Response_reg"/>
    <property type="match status" value="1"/>
</dbReference>
<gene>
    <name evidence="4" type="ORF">WH52_11400</name>
</gene>
<evidence type="ECO:0000256" key="1">
    <source>
        <dbReference type="PROSITE-ProRule" id="PRU00169"/>
    </source>
</evidence>
<dbReference type="InterPro" id="IPR001789">
    <property type="entry name" value="Sig_transdc_resp-reg_receiver"/>
</dbReference>
<keyword evidence="5" id="KW-1185">Reference proteome</keyword>
<dbReference type="Proteomes" id="UP000194221">
    <property type="component" value="Unassembled WGS sequence"/>
</dbReference>
<feature type="domain" description="Response regulatory" evidence="2">
    <location>
        <begin position="6"/>
        <end position="117"/>
    </location>
</feature>
<evidence type="ECO:0000259" key="3">
    <source>
        <dbReference type="PROSITE" id="PS50930"/>
    </source>
</evidence>
<dbReference type="Gene3D" id="2.40.50.1020">
    <property type="entry name" value="LytTr DNA-binding domain"/>
    <property type="match status" value="1"/>
</dbReference>
<dbReference type="OrthoDB" id="2168082at2"/>
<dbReference type="PROSITE" id="PS50930">
    <property type="entry name" value="HTH_LYTTR"/>
    <property type="match status" value="1"/>
</dbReference>
<protein>
    <submittedName>
        <fullName evidence="4">Chemotaxis protein CheY</fullName>
    </submittedName>
</protein>
<name>A0A1Y2PAI3_9FLAO</name>
<accession>A0A1Y2PAI3</accession>
<dbReference type="PANTHER" id="PTHR37299:SF1">
    <property type="entry name" value="STAGE 0 SPORULATION PROTEIN A HOMOLOG"/>
    <property type="match status" value="1"/>
</dbReference>
<dbReference type="SMART" id="SM00448">
    <property type="entry name" value="REC"/>
    <property type="match status" value="1"/>
</dbReference>
<dbReference type="EMBL" id="LAPZ01000011">
    <property type="protein sequence ID" value="OSY87466.1"/>
    <property type="molecule type" value="Genomic_DNA"/>
</dbReference>
<reference evidence="4 5" key="1">
    <citation type="submission" date="2015-03" db="EMBL/GenBank/DDBJ databases">
        <title>Genome sequence of Tenacibaculum sp. S2-2, isolated from intestinal microbiota of sea cucumber, Apostichopus japonicas.</title>
        <authorList>
            <person name="Shao Z."/>
            <person name="Wang L."/>
            <person name="Li X."/>
        </authorList>
    </citation>
    <scope>NUCLEOTIDE SEQUENCE [LARGE SCALE GENOMIC DNA]</scope>
    <source>
        <strain evidence="4 5">S2-2</strain>
    </source>
</reference>
<proteinExistence type="predicted"/>
<dbReference type="InterPro" id="IPR011006">
    <property type="entry name" value="CheY-like_superfamily"/>
</dbReference>
<dbReference type="GO" id="GO:0003677">
    <property type="term" value="F:DNA binding"/>
    <property type="evidence" value="ECO:0007669"/>
    <property type="project" value="InterPro"/>
</dbReference>
<evidence type="ECO:0000313" key="4">
    <source>
        <dbReference type="EMBL" id="OSY87466.1"/>
    </source>
</evidence>
<keyword evidence="1" id="KW-0597">Phosphoprotein</keyword>
<sequence>MATKIKCLLVDDEPLAIKLLEKHIAKIESLEVVATCNNAIKAFEILNTKQVDLLFLDIKMPNLTGIDFLKTLKNPPKTIFTTAYRDYAIESYDLGVIDYLLKPITFERFFKAIDRFLKDNTTQTEVISKKNTPDDFMLIKSGSKFHKVVVEDILFIESLKDYIKIHTVNDKRIVSKYRISEIEEELKDKSFLRVHRSYIINIDKISAFTVNDIEVDSTEIPIGASYKEKVVSFLKEWK</sequence>
<dbReference type="PANTHER" id="PTHR37299">
    <property type="entry name" value="TRANSCRIPTIONAL REGULATOR-RELATED"/>
    <property type="match status" value="1"/>
</dbReference>
<feature type="modified residue" description="4-aspartylphosphate" evidence="1">
    <location>
        <position position="57"/>
    </location>
</feature>
<dbReference type="SMART" id="SM00850">
    <property type="entry name" value="LytTR"/>
    <property type="match status" value="1"/>
</dbReference>
<dbReference type="InParanoid" id="A0A1Y2PAI3"/>
<dbReference type="SUPFAM" id="SSF52172">
    <property type="entry name" value="CheY-like"/>
    <property type="match status" value="1"/>
</dbReference>
<dbReference type="InterPro" id="IPR046947">
    <property type="entry name" value="LytR-like"/>
</dbReference>
<dbReference type="AlphaFoldDB" id="A0A1Y2PAI3"/>